<evidence type="ECO:0000259" key="7">
    <source>
        <dbReference type="PROSITE" id="PS50089"/>
    </source>
</evidence>
<comment type="caution">
    <text evidence="8">The sequence shown here is derived from an EMBL/GenBank/DDBJ whole genome shotgun (WGS) entry which is preliminary data.</text>
</comment>
<keyword evidence="1" id="KW-0479">Metal-binding</keyword>
<dbReference type="PROSITE" id="PS00518">
    <property type="entry name" value="ZF_RING_1"/>
    <property type="match status" value="1"/>
</dbReference>
<sequence length="382" mass="43435">MPAQKRSYEAVEVTATPPEDDDPLLLDHSNHHEQHHQEETDDAADDESDRSPSPCHEQKRELWSIKDKVALPLMGLVCLLWVKFPLLGSGIFLLVFFLRNFIYVLVKLSDIRKEVQCPICLGIIRKTRTVMECLHRFCRECIDKSMRMGNNECPACRTHCASRRSLRDDPNYDALIAALYPDIDKYEEEELAFHEEEKARNKQIQASIAQTLRRQSEVLGRKRTVKATASAIVRRSKSRHQGRRRYRPSEPRESDDNENANGSGCRDSSSVDEHRTEVKPKRLHRFGGRCSHPSSAASADGVGDENDSEVNRESLGISAALFLQERLHWGAGGMRSNTRHGSLNGGNGKNSRSSRLSKLVDRLRNLEEKDNNEVKLILLWSS</sequence>
<dbReference type="SUPFAM" id="SSF57850">
    <property type="entry name" value="RING/U-box"/>
    <property type="match status" value="1"/>
</dbReference>
<feature type="region of interest" description="Disordered" evidence="5">
    <location>
        <begin position="333"/>
        <end position="355"/>
    </location>
</feature>
<feature type="compositionally biased region" description="Basic and acidic residues" evidence="5">
    <location>
        <begin position="28"/>
        <end position="38"/>
    </location>
</feature>
<feature type="transmembrane region" description="Helical" evidence="6">
    <location>
        <begin position="69"/>
        <end position="98"/>
    </location>
</feature>
<name>A0A1R3H4E8_9ROSI</name>
<dbReference type="GO" id="GO:0008270">
    <property type="term" value="F:zinc ion binding"/>
    <property type="evidence" value="ECO:0007669"/>
    <property type="project" value="UniProtKB-KW"/>
</dbReference>
<evidence type="ECO:0000256" key="3">
    <source>
        <dbReference type="ARBA" id="ARBA00022833"/>
    </source>
</evidence>
<gene>
    <name evidence="8" type="ORF">COLO4_31437</name>
</gene>
<dbReference type="InterPro" id="IPR017907">
    <property type="entry name" value="Znf_RING_CS"/>
</dbReference>
<accession>A0A1R3H4E8</accession>
<dbReference type="SMART" id="SM00184">
    <property type="entry name" value="RING"/>
    <property type="match status" value="1"/>
</dbReference>
<dbReference type="PANTHER" id="PTHR46537">
    <property type="entry name" value="OS11G0578200 PROTEIN"/>
    <property type="match status" value="1"/>
</dbReference>
<dbReference type="OrthoDB" id="337575at2759"/>
<feature type="compositionally biased region" description="Acidic residues" evidence="5">
    <location>
        <begin position="39"/>
        <end position="48"/>
    </location>
</feature>
<dbReference type="EMBL" id="AWUE01020854">
    <property type="protein sequence ID" value="OMO65199.1"/>
    <property type="molecule type" value="Genomic_DNA"/>
</dbReference>
<keyword evidence="6" id="KW-0812">Transmembrane</keyword>
<dbReference type="Pfam" id="PF13923">
    <property type="entry name" value="zf-C3HC4_2"/>
    <property type="match status" value="1"/>
</dbReference>
<keyword evidence="9" id="KW-1185">Reference proteome</keyword>
<feature type="compositionally biased region" description="Basic and acidic residues" evidence="5">
    <location>
        <begin position="269"/>
        <end position="280"/>
    </location>
</feature>
<feature type="compositionally biased region" description="Polar residues" evidence="5">
    <location>
        <begin position="259"/>
        <end position="268"/>
    </location>
</feature>
<dbReference type="InterPro" id="IPR013083">
    <property type="entry name" value="Znf_RING/FYVE/PHD"/>
</dbReference>
<feature type="compositionally biased region" description="Basic residues" evidence="5">
    <location>
        <begin position="234"/>
        <end position="246"/>
    </location>
</feature>
<dbReference type="AlphaFoldDB" id="A0A1R3H4E8"/>
<evidence type="ECO:0000313" key="8">
    <source>
        <dbReference type="EMBL" id="OMO65199.1"/>
    </source>
</evidence>
<organism evidence="8 9">
    <name type="scientific">Corchorus olitorius</name>
    <dbReference type="NCBI Taxonomy" id="93759"/>
    <lineage>
        <taxon>Eukaryota</taxon>
        <taxon>Viridiplantae</taxon>
        <taxon>Streptophyta</taxon>
        <taxon>Embryophyta</taxon>
        <taxon>Tracheophyta</taxon>
        <taxon>Spermatophyta</taxon>
        <taxon>Magnoliopsida</taxon>
        <taxon>eudicotyledons</taxon>
        <taxon>Gunneridae</taxon>
        <taxon>Pentapetalae</taxon>
        <taxon>rosids</taxon>
        <taxon>malvids</taxon>
        <taxon>Malvales</taxon>
        <taxon>Malvaceae</taxon>
        <taxon>Grewioideae</taxon>
        <taxon>Apeibeae</taxon>
        <taxon>Corchorus</taxon>
    </lineage>
</organism>
<evidence type="ECO:0000256" key="5">
    <source>
        <dbReference type="SAM" id="MobiDB-lite"/>
    </source>
</evidence>
<dbReference type="CDD" id="cd16531">
    <property type="entry name" value="RING-HC_RING1-like"/>
    <property type="match status" value="1"/>
</dbReference>
<dbReference type="STRING" id="93759.A0A1R3H4E8"/>
<evidence type="ECO:0000313" key="9">
    <source>
        <dbReference type="Proteomes" id="UP000187203"/>
    </source>
</evidence>
<feature type="region of interest" description="Disordered" evidence="5">
    <location>
        <begin position="1"/>
        <end position="56"/>
    </location>
</feature>
<evidence type="ECO:0000256" key="2">
    <source>
        <dbReference type="ARBA" id="ARBA00022771"/>
    </source>
</evidence>
<dbReference type="Gene3D" id="3.30.40.10">
    <property type="entry name" value="Zinc/RING finger domain, C3HC4 (zinc finger)"/>
    <property type="match status" value="1"/>
</dbReference>
<feature type="domain" description="RING-type" evidence="7">
    <location>
        <begin position="117"/>
        <end position="157"/>
    </location>
</feature>
<dbReference type="InterPro" id="IPR044592">
    <property type="entry name" value="RING1A/B"/>
</dbReference>
<evidence type="ECO:0000256" key="1">
    <source>
        <dbReference type="ARBA" id="ARBA00022723"/>
    </source>
</evidence>
<evidence type="ECO:0000256" key="6">
    <source>
        <dbReference type="SAM" id="Phobius"/>
    </source>
</evidence>
<keyword evidence="3" id="KW-0862">Zinc</keyword>
<protein>
    <submittedName>
        <fullName evidence="8">Zinc finger, RING-type</fullName>
    </submittedName>
</protein>
<dbReference type="Proteomes" id="UP000187203">
    <property type="component" value="Unassembled WGS sequence"/>
</dbReference>
<evidence type="ECO:0000256" key="4">
    <source>
        <dbReference type="PROSITE-ProRule" id="PRU00175"/>
    </source>
</evidence>
<keyword evidence="2 4" id="KW-0863">Zinc-finger</keyword>
<keyword evidence="6" id="KW-1133">Transmembrane helix</keyword>
<reference evidence="9" key="1">
    <citation type="submission" date="2013-09" db="EMBL/GenBank/DDBJ databases">
        <title>Corchorus olitorius genome sequencing.</title>
        <authorList>
            <person name="Alam M."/>
            <person name="Haque M.S."/>
            <person name="Islam M.S."/>
            <person name="Emdad E.M."/>
            <person name="Islam M.M."/>
            <person name="Ahmed B."/>
            <person name="Halim A."/>
            <person name="Hossen Q.M.M."/>
            <person name="Hossain M.Z."/>
            <person name="Ahmed R."/>
            <person name="Khan M.M."/>
            <person name="Islam R."/>
            <person name="Rashid M.M."/>
            <person name="Khan S.A."/>
            <person name="Rahman M.S."/>
            <person name="Alam M."/>
            <person name="Yahiya A.S."/>
            <person name="Khan M.S."/>
            <person name="Azam M.S."/>
            <person name="Haque T."/>
            <person name="Lashkar M.Z.H."/>
            <person name="Akhand A.I."/>
            <person name="Morshed G."/>
            <person name="Roy S."/>
            <person name="Uddin K.S."/>
            <person name="Rabeya T."/>
            <person name="Hossain A.S."/>
            <person name="Chowdhury A."/>
            <person name="Snigdha A.R."/>
            <person name="Mortoza M.S."/>
            <person name="Matin S.A."/>
            <person name="Hoque S.M.E."/>
            <person name="Islam M.K."/>
            <person name="Roy D.K."/>
            <person name="Haider R."/>
            <person name="Moosa M.M."/>
            <person name="Elias S.M."/>
            <person name="Hasan A.M."/>
            <person name="Jahan S."/>
            <person name="Shafiuddin M."/>
            <person name="Mahmood N."/>
            <person name="Shommy N.S."/>
        </authorList>
    </citation>
    <scope>NUCLEOTIDE SEQUENCE [LARGE SCALE GENOMIC DNA]</scope>
    <source>
        <strain evidence="9">cv. O-4</strain>
    </source>
</reference>
<dbReference type="PROSITE" id="PS50089">
    <property type="entry name" value="ZF_RING_2"/>
    <property type="match status" value="1"/>
</dbReference>
<keyword evidence="6" id="KW-0472">Membrane</keyword>
<dbReference type="PANTHER" id="PTHR46537:SF3">
    <property type="entry name" value="E3 UBIQUITIN-PROTEIN LIGASE RING1A"/>
    <property type="match status" value="1"/>
</dbReference>
<dbReference type="InterPro" id="IPR001841">
    <property type="entry name" value="Znf_RING"/>
</dbReference>
<proteinExistence type="predicted"/>
<feature type="region of interest" description="Disordered" evidence="5">
    <location>
        <begin position="219"/>
        <end position="310"/>
    </location>
</feature>